<dbReference type="EMBL" id="JAUPEV010000004">
    <property type="protein sequence ID" value="MDO7252929.1"/>
    <property type="molecule type" value="Genomic_DNA"/>
</dbReference>
<dbReference type="SUPFAM" id="SSF46767">
    <property type="entry name" value="Methylated DNA-protein cysteine methyltransferase, C-terminal domain"/>
    <property type="match status" value="1"/>
</dbReference>
<gene>
    <name evidence="11" type="ORF">Q5I04_03245</name>
    <name evidence="12" type="ORF">Q5I06_04755</name>
</gene>
<evidence type="ECO:0000256" key="8">
    <source>
        <dbReference type="ARBA" id="ARBA00049348"/>
    </source>
</evidence>
<dbReference type="Gene3D" id="3.30.160.70">
    <property type="entry name" value="Methylated DNA-protein cysteine methyltransferase domain"/>
    <property type="match status" value="1"/>
</dbReference>
<dbReference type="EMBL" id="JAUYZK010000005">
    <property type="protein sequence ID" value="MDP2539081.1"/>
    <property type="molecule type" value="Genomic_DNA"/>
</dbReference>
<name>A0AA90PQN3_9HELI</name>
<dbReference type="CDD" id="cd06445">
    <property type="entry name" value="ATase"/>
    <property type="match status" value="1"/>
</dbReference>
<evidence type="ECO:0000259" key="9">
    <source>
        <dbReference type="Pfam" id="PF01035"/>
    </source>
</evidence>
<sequence>MNNLFLGNLMYNGYIQTPKELGKKYLHIQASHKGIKSISFCDKKPSEQNPNDIILSCIDQLQGYFKGTLFRFDVPLDPDGSAFAKKVWERLCDIKFGEIKSYKQVALELGGSNYSRAIGSANSRNPIFIIIPCHRVIANNGSLSGYAGGVEIKKWLLDHEKNIIKNTKKEKI</sequence>
<evidence type="ECO:0000313" key="14">
    <source>
        <dbReference type="Proteomes" id="UP001240777"/>
    </source>
</evidence>
<reference evidence="12 14" key="1">
    <citation type="submission" date="2023-07" db="EMBL/GenBank/DDBJ databases">
        <title>Unpublished Manusciprt.</title>
        <authorList>
            <person name="Aydin F."/>
            <person name="Tarhane S."/>
            <person name="Saticioglu I.B."/>
            <person name="Karakaya E."/>
            <person name="Abay S."/>
            <person name="Guran O."/>
            <person name="Bozkurt E."/>
            <person name="Uzum N."/>
            <person name="Olgun K."/>
            <person name="Jablonski D."/>
        </authorList>
    </citation>
    <scope>NUCLEOTIDE SEQUENCE</scope>
    <source>
        <strain evidence="14">faydin-H75</strain>
        <strain evidence="12">Faydin-H76</strain>
    </source>
</reference>
<comment type="similarity">
    <text evidence="2">Belongs to the MGMT family.</text>
</comment>
<dbReference type="PANTHER" id="PTHR10815">
    <property type="entry name" value="METHYLATED-DNA--PROTEIN-CYSTEINE METHYLTRANSFERASE"/>
    <property type="match status" value="1"/>
</dbReference>
<dbReference type="InterPro" id="IPR036217">
    <property type="entry name" value="MethylDNA_cys_MeTrfase_DNAb"/>
</dbReference>
<feature type="domain" description="Methylguanine DNA methyltransferase ribonuclease-like" evidence="10">
    <location>
        <begin position="11"/>
        <end position="78"/>
    </location>
</feature>
<evidence type="ECO:0000256" key="5">
    <source>
        <dbReference type="ARBA" id="ARBA00022679"/>
    </source>
</evidence>
<keyword evidence="4 12" id="KW-0489">Methyltransferase</keyword>
<evidence type="ECO:0000256" key="4">
    <source>
        <dbReference type="ARBA" id="ARBA00022603"/>
    </source>
</evidence>
<evidence type="ECO:0000256" key="3">
    <source>
        <dbReference type="ARBA" id="ARBA00011918"/>
    </source>
</evidence>
<keyword evidence="14" id="KW-1185">Reference proteome</keyword>
<comment type="caution">
    <text evidence="12">The sequence shown here is derived from an EMBL/GenBank/DDBJ whole genome shotgun (WGS) entry which is preliminary data.</text>
</comment>
<keyword evidence="7" id="KW-0234">DNA repair</keyword>
<keyword evidence="5 12" id="KW-0808">Transferase</keyword>
<dbReference type="Pfam" id="PF02870">
    <property type="entry name" value="Methyltransf_1N"/>
    <property type="match status" value="1"/>
</dbReference>
<reference evidence="11 13" key="3">
    <citation type="journal article" date="2024" name="Syst. Appl. Microbiol.">
        <title>Helicobacter cappadocius sp. nov., from lizards: The first psychrotrophic Helicobacter species.</title>
        <authorList>
            <person name="Aydin F."/>
            <person name="Tarhane S."/>
            <person name="Karakaya E."/>
            <person name="Abay S."/>
            <person name="Kayman T."/>
            <person name="Guran O."/>
            <person name="Bozkurt E."/>
            <person name="Uzum N."/>
            <person name="Avci A."/>
            <person name="Olgun K."/>
            <person name="Jablonski D."/>
            <person name="Guran C."/>
            <person name="Burcin Saticioglu I."/>
        </authorList>
    </citation>
    <scope>NUCLEOTIDE SEQUENCE [LARGE SCALE GENOMIC DNA]</scope>
    <source>
        <strain evidence="11">Faydin-H75</strain>
        <strain evidence="13">faydin-H76</strain>
    </source>
</reference>
<reference evidence="11" key="2">
    <citation type="submission" date="2023-07" db="EMBL/GenBank/DDBJ databases">
        <authorList>
            <person name="Aydin F."/>
            <person name="Tarhane S."/>
            <person name="Saticioglu I.B."/>
            <person name="Karakaya E."/>
            <person name="Abay S."/>
            <person name="Guran O."/>
            <person name="Bozkurt E."/>
            <person name="Uzum N."/>
            <person name="Olgun K."/>
            <person name="Jablonski D."/>
        </authorList>
    </citation>
    <scope>NUCLEOTIDE SEQUENCE</scope>
    <source>
        <strain evidence="11">Faydin-H75</strain>
    </source>
</reference>
<protein>
    <recommendedName>
        <fullName evidence="3">methylated-DNA--[protein]-cysteine S-methyltransferase</fullName>
        <ecNumber evidence="3">2.1.1.63</ecNumber>
    </recommendedName>
</protein>
<keyword evidence="6" id="KW-0227">DNA damage</keyword>
<dbReference type="Proteomes" id="UP001240777">
    <property type="component" value="Unassembled WGS sequence"/>
</dbReference>
<dbReference type="GO" id="GO:0006281">
    <property type="term" value="P:DNA repair"/>
    <property type="evidence" value="ECO:0007669"/>
    <property type="project" value="UniProtKB-KW"/>
</dbReference>
<evidence type="ECO:0000259" key="10">
    <source>
        <dbReference type="Pfam" id="PF02870"/>
    </source>
</evidence>
<comment type="catalytic activity">
    <reaction evidence="8">
        <text>a 6-O-methyl-2'-deoxyguanosine in DNA + L-cysteinyl-[protein] = S-methyl-L-cysteinyl-[protein] + a 2'-deoxyguanosine in DNA</text>
        <dbReference type="Rhea" id="RHEA:24000"/>
        <dbReference type="Rhea" id="RHEA-COMP:10131"/>
        <dbReference type="Rhea" id="RHEA-COMP:10132"/>
        <dbReference type="Rhea" id="RHEA-COMP:11367"/>
        <dbReference type="Rhea" id="RHEA-COMP:11368"/>
        <dbReference type="ChEBI" id="CHEBI:29950"/>
        <dbReference type="ChEBI" id="CHEBI:82612"/>
        <dbReference type="ChEBI" id="CHEBI:85445"/>
        <dbReference type="ChEBI" id="CHEBI:85448"/>
        <dbReference type="EC" id="2.1.1.63"/>
    </reaction>
</comment>
<dbReference type="SUPFAM" id="SSF53155">
    <property type="entry name" value="Methylated DNA-protein cysteine methyltransferase domain"/>
    <property type="match status" value="1"/>
</dbReference>
<evidence type="ECO:0000313" key="12">
    <source>
        <dbReference type="EMBL" id="MDP2539081.1"/>
    </source>
</evidence>
<dbReference type="PANTHER" id="PTHR10815:SF5">
    <property type="entry name" value="METHYLATED-DNA--PROTEIN-CYSTEINE METHYLTRANSFERASE"/>
    <property type="match status" value="1"/>
</dbReference>
<dbReference type="GO" id="GO:0032259">
    <property type="term" value="P:methylation"/>
    <property type="evidence" value="ECO:0007669"/>
    <property type="project" value="UniProtKB-KW"/>
</dbReference>
<dbReference type="InterPro" id="IPR036388">
    <property type="entry name" value="WH-like_DNA-bd_sf"/>
</dbReference>
<dbReference type="EC" id="2.1.1.63" evidence="3"/>
<comment type="catalytic activity">
    <reaction evidence="1">
        <text>a 4-O-methyl-thymidine in DNA + L-cysteinyl-[protein] = a thymidine in DNA + S-methyl-L-cysteinyl-[protein]</text>
        <dbReference type="Rhea" id="RHEA:53428"/>
        <dbReference type="Rhea" id="RHEA-COMP:10131"/>
        <dbReference type="Rhea" id="RHEA-COMP:10132"/>
        <dbReference type="Rhea" id="RHEA-COMP:13555"/>
        <dbReference type="Rhea" id="RHEA-COMP:13556"/>
        <dbReference type="ChEBI" id="CHEBI:29950"/>
        <dbReference type="ChEBI" id="CHEBI:82612"/>
        <dbReference type="ChEBI" id="CHEBI:137386"/>
        <dbReference type="ChEBI" id="CHEBI:137387"/>
        <dbReference type="EC" id="2.1.1.63"/>
    </reaction>
</comment>
<dbReference type="GO" id="GO:0003908">
    <property type="term" value="F:methylated-DNA-[protein]-cysteine S-methyltransferase activity"/>
    <property type="evidence" value="ECO:0007669"/>
    <property type="project" value="UniProtKB-EC"/>
</dbReference>
<dbReference type="Proteomes" id="UP001177258">
    <property type="component" value="Unassembled WGS sequence"/>
</dbReference>
<evidence type="ECO:0000256" key="7">
    <source>
        <dbReference type="ARBA" id="ARBA00023204"/>
    </source>
</evidence>
<dbReference type="InterPro" id="IPR001497">
    <property type="entry name" value="MethylDNA_cys_MeTrfase_AS"/>
</dbReference>
<dbReference type="RefSeq" id="WP_305516776.1">
    <property type="nucleotide sequence ID" value="NZ_JAUPEV010000004.1"/>
</dbReference>
<evidence type="ECO:0000256" key="2">
    <source>
        <dbReference type="ARBA" id="ARBA00008711"/>
    </source>
</evidence>
<dbReference type="NCBIfam" id="TIGR00589">
    <property type="entry name" value="ogt"/>
    <property type="match status" value="1"/>
</dbReference>
<dbReference type="Gene3D" id="1.10.10.10">
    <property type="entry name" value="Winged helix-like DNA-binding domain superfamily/Winged helix DNA-binding domain"/>
    <property type="match status" value="1"/>
</dbReference>
<dbReference type="AlphaFoldDB" id="A0AA90PQN3"/>
<feature type="domain" description="Methylated-DNA-[protein]-cysteine S-methyltransferase DNA binding" evidence="9">
    <location>
        <begin position="83"/>
        <end position="161"/>
    </location>
</feature>
<dbReference type="InterPro" id="IPR008332">
    <property type="entry name" value="MethylG_MeTrfase_N"/>
</dbReference>
<dbReference type="Pfam" id="PF01035">
    <property type="entry name" value="DNA_binding_1"/>
    <property type="match status" value="1"/>
</dbReference>
<accession>A0AA90PQN3</accession>
<dbReference type="InterPro" id="IPR014048">
    <property type="entry name" value="MethylDNA_cys_MeTrfase_DNA-bd"/>
</dbReference>
<proteinExistence type="inferred from homology"/>
<dbReference type="PROSITE" id="PS00374">
    <property type="entry name" value="MGMT"/>
    <property type="match status" value="1"/>
</dbReference>
<dbReference type="InterPro" id="IPR036631">
    <property type="entry name" value="MGMT_N_sf"/>
</dbReference>
<evidence type="ECO:0000313" key="11">
    <source>
        <dbReference type="EMBL" id="MDO7252929.1"/>
    </source>
</evidence>
<evidence type="ECO:0000256" key="6">
    <source>
        <dbReference type="ARBA" id="ARBA00022763"/>
    </source>
</evidence>
<organism evidence="12 13">
    <name type="scientific">Helicobacter cappadocius</name>
    <dbReference type="NCBI Taxonomy" id="3063998"/>
    <lineage>
        <taxon>Bacteria</taxon>
        <taxon>Pseudomonadati</taxon>
        <taxon>Campylobacterota</taxon>
        <taxon>Epsilonproteobacteria</taxon>
        <taxon>Campylobacterales</taxon>
        <taxon>Helicobacteraceae</taxon>
        <taxon>Helicobacter</taxon>
    </lineage>
</organism>
<evidence type="ECO:0000313" key="13">
    <source>
        <dbReference type="Proteomes" id="UP001177258"/>
    </source>
</evidence>
<evidence type="ECO:0000256" key="1">
    <source>
        <dbReference type="ARBA" id="ARBA00001286"/>
    </source>
</evidence>
<dbReference type="FunFam" id="1.10.10.10:FF:000214">
    <property type="entry name" value="Methylated-DNA--protein-cysteine methyltransferase"/>
    <property type="match status" value="1"/>
</dbReference>